<gene>
    <name evidence="1" type="ORF">CPJ18_22115</name>
</gene>
<dbReference type="GeneID" id="86882012"/>
<evidence type="ECO:0000313" key="1">
    <source>
        <dbReference type="EMBL" id="POO49149.1"/>
    </source>
</evidence>
<dbReference type="RefSeq" id="WP_103660057.1">
    <property type="nucleotide sequence ID" value="NZ_NXEJ01000011.1"/>
</dbReference>
<organism evidence="1 2">
    <name type="scientific">Agrobacterium rosae</name>
    <dbReference type="NCBI Taxonomy" id="1972867"/>
    <lineage>
        <taxon>Bacteria</taxon>
        <taxon>Pseudomonadati</taxon>
        <taxon>Pseudomonadota</taxon>
        <taxon>Alphaproteobacteria</taxon>
        <taxon>Hyphomicrobiales</taxon>
        <taxon>Rhizobiaceae</taxon>
        <taxon>Rhizobium/Agrobacterium group</taxon>
        <taxon>Agrobacterium</taxon>
    </lineage>
</organism>
<sequence>MTYQEFLALIKSYTIRDDAPIISFILRAESHLRPIVRHYLAEKTIVLSITDDIADLPADFIEIRAITGTEKRYKPISINSATSDEVGYYRIGSTLIFAGKVEATVKLTYYSAFTPLTETNQNWLFGNFQNVYISAVLREFYRWEKDAEGVASEQGALNEALSVLAEDDRRGRMTGSITIGGPTWH</sequence>
<accession>A0AAE5RTL4</accession>
<dbReference type="Pfam" id="PF24175">
    <property type="entry name" value="SU10_adaptor"/>
    <property type="match status" value="1"/>
</dbReference>
<comment type="caution">
    <text evidence="1">The sequence shown here is derived from an EMBL/GenBank/DDBJ whole genome shotgun (WGS) entry which is preliminary data.</text>
</comment>
<dbReference type="AlphaFoldDB" id="A0AAE5RTL4"/>
<name>A0AAE5RTL4_9HYPH</name>
<protein>
    <submittedName>
        <fullName evidence="1">Uncharacterized protein</fullName>
    </submittedName>
</protein>
<dbReference type="InterPro" id="IPR056209">
    <property type="entry name" value="SU10_adaptor"/>
</dbReference>
<dbReference type="EMBL" id="NXEJ01000011">
    <property type="protein sequence ID" value="POO49149.1"/>
    <property type="molecule type" value="Genomic_DNA"/>
</dbReference>
<reference evidence="1 2" key="1">
    <citation type="journal article" date="2018" name="Syst. Appl. Microbiol.">
        <title>Agrobacterium rosae sp. nov., isolated from galls on different agricultural crops.</title>
        <authorList>
            <person name="Kuzmanovic N."/>
            <person name="Pulawska J."/>
            <person name="Smalla K."/>
            <person name="Nesme X."/>
        </authorList>
    </citation>
    <scope>NUCLEOTIDE SEQUENCE [LARGE SCALE GENOMIC DNA]</scope>
    <source>
        <strain evidence="1 2">NCPPB 1650</strain>
    </source>
</reference>
<dbReference type="Proteomes" id="UP000237447">
    <property type="component" value="Unassembled WGS sequence"/>
</dbReference>
<evidence type="ECO:0000313" key="2">
    <source>
        <dbReference type="Proteomes" id="UP000237447"/>
    </source>
</evidence>
<proteinExistence type="predicted"/>